<proteinExistence type="predicted"/>
<evidence type="ECO:0000313" key="1">
    <source>
        <dbReference type="EMBL" id="RON16407.1"/>
    </source>
</evidence>
<comment type="caution">
    <text evidence="1">The sequence shown here is derived from an EMBL/GenBank/DDBJ whole genome shotgun (WGS) entry which is preliminary data.</text>
</comment>
<organism evidence="1 2">
    <name type="scientific">Pseudomonas frederiksbergensis</name>
    <dbReference type="NCBI Taxonomy" id="104087"/>
    <lineage>
        <taxon>Bacteria</taxon>
        <taxon>Pseudomonadati</taxon>
        <taxon>Pseudomonadota</taxon>
        <taxon>Gammaproteobacteria</taxon>
        <taxon>Pseudomonadales</taxon>
        <taxon>Pseudomonadaceae</taxon>
        <taxon>Pseudomonas</taxon>
    </lineage>
</organism>
<dbReference type="EMBL" id="MOBM01000012">
    <property type="protein sequence ID" value="RON16407.1"/>
    <property type="molecule type" value="Genomic_DNA"/>
</dbReference>
<reference evidence="1 2" key="1">
    <citation type="submission" date="2016-10" db="EMBL/GenBank/DDBJ databases">
        <title>Comparative genome analysis of multiple Pseudomonas spp. focuses on biocontrol and plant growth promoting traits.</title>
        <authorList>
            <person name="Tao X.-Y."/>
            <person name="Taylor C.G."/>
        </authorList>
    </citation>
    <scope>NUCLEOTIDE SEQUENCE [LARGE SCALE GENOMIC DNA]</scope>
    <source>
        <strain evidence="1 2">36C6</strain>
    </source>
</reference>
<protein>
    <submittedName>
        <fullName evidence="1">Uncharacterized protein</fullName>
    </submittedName>
</protein>
<sequence>MARPITDEKQGLALSYRTSVSDEYLIIAASFKYSLNWRKHHSFKPKQTSYENRTKQHYIAIIQIRYQPN</sequence>
<name>A0A423HTA7_9PSED</name>
<evidence type="ECO:0000313" key="2">
    <source>
        <dbReference type="Proteomes" id="UP000284002"/>
    </source>
</evidence>
<accession>A0A423HTA7</accession>
<dbReference type="Proteomes" id="UP000284002">
    <property type="component" value="Unassembled WGS sequence"/>
</dbReference>
<dbReference type="AlphaFoldDB" id="A0A423HTA7"/>
<gene>
    <name evidence="1" type="ORF">BK662_07700</name>
</gene>